<dbReference type="EMBL" id="FPJO01000019">
    <property type="protein sequence ID" value="SFY34415.1"/>
    <property type="molecule type" value="Genomic_DNA"/>
</dbReference>
<evidence type="ECO:0000256" key="1">
    <source>
        <dbReference type="SAM" id="MobiDB-lite"/>
    </source>
</evidence>
<dbReference type="OrthoDB" id="68195at2"/>
<organism evidence="4 5">
    <name type="scientific">Streptomyces atratus</name>
    <dbReference type="NCBI Taxonomy" id="1893"/>
    <lineage>
        <taxon>Bacteria</taxon>
        <taxon>Bacillati</taxon>
        <taxon>Actinomycetota</taxon>
        <taxon>Actinomycetes</taxon>
        <taxon>Kitasatosporales</taxon>
        <taxon>Streptomycetaceae</taxon>
        <taxon>Streptomyces</taxon>
    </lineage>
</organism>
<reference evidence="4 5" key="1">
    <citation type="submission" date="2016-11" db="EMBL/GenBank/DDBJ databases">
        <authorList>
            <person name="Jaros S."/>
            <person name="Januszkiewicz K."/>
            <person name="Wedrychowicz H."/>
        </authorList>
    </citation>
    <scope>NUCLEOTIDE SEQUENCE [LARGE SCALE GENOMIC DNA]</scope>
    <source>
        <strain evidence="4 5">OK807</strain>
    </source>
</reference>
<dbReference type="STRING" id="1893.SAMN02787144_101964"/>
<feature type="domain" description="SCP" evidence="3">
    <location>
        <begin position="75"/>
        <end position="188"/>
    </location>
</feature>
<dbReference type="Proteomes" id="UP000181909">
    <property type="component" value="Unassembled WGS sequence"/>
</dbReference>
<dbReference type="AlphaFoldDB" id="A0A1K2EFB2"/>
<evidence type="ECO:0000313" key="5">
    <source>
        <dbReference type="Proteomes" id="UP000181909"/>
    </source>
</evidence>
<dbReference type="Pfam" id="PF00188">
    <property type="entry name" value="CAP"/>
    <property type="match status" value="1"/>
</dbReference>
<evidence type="ECO:0000259" key="3">
    <source>
        <dbReference type="Pfam" id="PF00188"/>
    </source>
</evidence>
<feature type="chain" id="PRO_5012340218" evidence="2">
    <location>
        <begin position="32"/>
        <end position="193"/>
    </location>
</feature>
<dbReference type="SUPFAM" id="SSF55797">
    <property type="entry name" value="PR-1-like"/>
    <property type="match status" value="1"/>
</dbReference>
<keyword evidence="2" id="KW-0732">Signal</keyword>
<dbReference type="InterPro" id="IPR014044">
    <property type="entry name" value="CAP_dom"/>
</dbReference>
<sequence>MRKHRRKTSYRKTIVAVVAAGAVGIPTAAMACSAPQERPAAQASQERTHAAHRGAPKAAAPAAATPAAGAAARVLKLVNSERRKAGCSPLILDAELTKAAQAHSADMASHKNMSHSGSDSSAPGYRIARAGYDWSSYGENVAHGYSTPESAMADWMDSPGHKRNILDCSFKEIGVGLAQPGGYWTQDFGTASG</sequence>
<accession>A0A1K2EFB2</accession>
<dbReference type="PROSITE" id="PS51257">
    <property type="entry name" value="PROKAR_LIPOPROTEIN"/>
    <property type="match status" value="1"/>
</dbReference>
<dbReference type="CDD" id="cd05379">
    <property type="entry name" value="CAP_bacterial"/>
    <property type="match status" value="1"/>
</dbReference>
<dbReference type="RefSeq" id="WP_072487817.1">
    <property type="nucleotide sequence ID" value="NZ_CP108276.1"/>
</dbReference>
<feature type="region of interest" description="Disordered" evidence="1">
    <location>
        <begin position="36"/>
        <end position="64"/>
    </location>
</feature>
<dbReference type="Gene3D" id="3.40.33.10">
    <property type="entry name" value="CAP"/>
    <property type="match status" value="1"/>
</dbReference>
<evidence type="ECO:0000313" key="4">
    <source>
        <dbReference type="EMBL" id="SFY34415.1"/>
    </source>
</evidence>
<feature type="signal peptide" evidence="2">
    <location>
        <begin position="1"/>
        <end position="31"/>
    </location>
</feature>
<dbReference type="InterPro" id="IPR035940">
    <property type="entry name" value="CAP_sf"/>
</dbReference>
<gene>
    <name evidence="4" type="ORF">SAMN02787144_101964</name>
</gene>
<dbReference type="PANTHER" id="PTHR31157">
    <property type="entry name" value="SCP DOMAIN-CONTAINING PROTEIN"/>
    <property type="match status" value="1"/>
</dbReference>
<evidence type="ECO:0000256" key="2">
    <source>
        <dbReference type="SAM" id="SignalP"/>
    </source>
</evidence>
<protein>
    <submittedName>
        <fullName evidence="4">Uncharacterized conserved protein YkwD, contains CAP (CSP/antigen 5/PR1) domain</fullName>
    </submittedName>
</protein>
<proteinExistence type="predicted"/>
<name>A0A1K2EFB2_STRAR</name>
<dbReference type="PANTHER" id="PTHR31157:SF1">
    <property type="entry name" value="SCP DOMAIN-CONTAINING PROTEIN"/>
    <property type="match status" value="1"/>
</dbReference>